<dbReference type="RefSeq" id="WP_121214579.1">
    <property type="nucleotide sequence ID" value="NZ_RBZN01000021.1"/>
</dbReference>
<dbReference type="Gene3D" id="2.40.128.690">
    <property type="entry name" value="YycH protein, domain 3-like"/>
    <property type="match status" value="1"/>
</dbReference>
<feature type="domain" description="Regulatory protein YycH-like" evidence="2">
    <location>
        <begin position="41"/>
        <end position="252"/>
    </location>
</feature>
<keyword evidence="1" id="KW-1133">Transmembrane helix</keyword>
<proteinExistence type="predicted"/>
<keyword evidence="4" id="KW-1185">Reference proteome</keyword>
<protein>
    <submittedName>
        <fullName evidence="3">Transcriptional regulator</fullName>
    </submittedName>
</protein>
<evidence type="ECO:0000259" key="2">
    <source>
        <dbReference type="Pfam" id="PF09648"/>
    </source>
</evidence>
<evidence type="ECO:0000313" key="4">
    <source>
        <dbReference type="Proteomes" id="UP000272238"/>
    </source>
</evidence>
<organism evidence="3 4">
    <name type="scientific">Ureibacillus endophyticus</name>
    <dbReference type="NCBI Taxonomy" id="1978490"/>
    <lineage>
        <taxon>Bacteria</taxon>
        <taxon>Bacillati</taxon>
        <taxon>Bacillota</taxon>
        <taxon>Bacilli</taxon>
        <taxon>Bacillales</taxon>
        <taxon>Caryophanaceae</taxon>
        <taxon>Ureibacillus</taxon>
    </lineage>
</organism>
<sequence length="281" mass="32912">MDWSKSKSIFIVVFLILNVFLYSLYLNRHTEAQLVEVLGEKTIEAQLQDDHITYGVLPTNLEKASYISATVKNFEEEQIVLQNAQKIVVENKNKLIVTLKDPVKISNLDQEESYRNFLQFQVHEGASYALWKVDQENRKITFFQRLNDRKIYYNINGVLTAYLNDNDEIIRYEQTLLDNIEEYNKEKTLLPPIQVIQALYGKRLLKPDSKITEMKLGYSTLIQLKTQVFVPTWEVRVKTQDDVHEEYFVNAVEGKVIDFQLDHTRVDVVDDALDIKEVNEE</sequence>
<dbReference type="AlphaFoldDB" id="A0A494Z1Q5"/>
<evidence type="ECO:0000313" key="3">
    <source>
        <dbReference type="EMBL" id="RKQ16454.1"/>
    </source>
</evidence>
<feature type="transmembrane region" description="Helical" evidence="1">
    <location>
        <begin position="9"/>
        <end position="26"/>
    </location>
</feature>
<dbReference type="OrthoDB" id="2388036at2"/>
<keyword evidence="1" id="KW-0472">Membrane</keyword>
<gene>
    <name evidence="3" type="ORF">D8M03_09705</name>
</gene>
<reference evidence="3 4" key="1">
    <citation type="journal article" date="2016" name="Antonie Van Leeuwenhoek">
        <title>Lysinibacillus endophyticus sp. nov., an indole-3-acetic acid producing endophytic bacterium isolated from corn root (Zea mays cv. Xinken-5).</title>
        <authorList>
            <person name="Yu J."/>
            <person name="Guan X."/>
            <person name="Liu C."/>
            <person name="Xiang W."/>
            <person name="Yu Z."/>
            <person name="Liu X."/>
            <person name="Wang G."/>
        </authorList>
    </citation>
    <scope>NUCLEOTIDE SEQUENCE [LARGE SCALE GENOMIC DNA]</scope>
    <source>
        <strain evidence="3 4">DSM 100506</strain>
    </source>
</reference>
<dbReference type="EMBL" id="RBZN01000021">
    <property type="protein sequence ID" value="RKQ16454.1"/>
    <property type="molecule type" value="Genomic_DNA"/>
</dbReference>
<dbReference type="InterPro" id="IPR018604">
    <property type="entry name" value="YycI-like"/>
</dbReference>
<evidence type="ECO:0000256" key="1">
    <source>
        <dbReference type="SAM" id="Phobius"/>
    </source>
</evidence>
<dbReference type="Pfam" id="PF09648">
    <property type="entry name" value="YycI"/>
    <property type="match status" value="1"/>
</dbReference>
<dbReference type="Proteomes" id="UP000272238">
    <property type="component" value="Unassembled WGS sequence"/>
</dbReference>
<dbReference type="GO" id="GO:0016020">
    <property type="term" value="C:membrane"/>
    <property type="evidence" value="ECO:0007669"/>
    <property type="project" value="InterPro"/>
</dbReference>
<name>A0A494Z1Q5_9BACL</name>
<keyword evidence="1" id="KW-0812">Transmembrane</keyword>
<accession>A0A494Z1Q5</accession>
<comment type="caution">
    <text evidence="3">The sequence shown here is derived from an EMBL/GenBank/DDBJ whole genome shotgun (WGS) entry which is preliminary data.</text>
</comment>